<dbReference type="Proteomes" id="UP000799424">
    <property type="component" value="Unassembled WGS sequence"/>
</dbReference>
<reference evidence="2" key="1">
    <citation type="journal article" date="2020" name="Stud. Mycol.">
        <title>101 Dothideomycetes genomes: a test case for predicting lifestyles and emergence of pathogens.</title>
        <authorList>
            <person name="Haridas S."/>
            <person name="Albert R."/>
            <person name="Binder M."/>
            <person name="Bloem J."/>
            <person name="Labutti K."/>
            <person name="Salamov A."/>
            <person name="Andreopoulos B."/>
            <person name="Baker S."/>
            <person name="Barry K."/>
            <person name="Bills G."/>
            <person name="Bluhm B."/>
            <person name="Cannon C."/>
            <person name="Castanera R."/>
            <person name="Culley D."/>
            <person name="Daum C."/>
            <person name="Ezra D."/>
            <person name="Gonzalez J."/>
            <person name="Henrissat B."/>
            <person name="Kuo A."/>
            <person name="Liang C."/>
            <person name="Lipzen A."/>
            <person name="Lutzoni F."/>
            <person name="Magnuson J."/>
            <person name="Mondo S."/>
            <person name="Nolan M."/>
            <person name="Ohm R."/>
            <person name="Pangilinan J."/>
            <person name="Park H.-J."/>
            <person name="Ramirez L."/>
            <person name="Alfaro M."/>
            <person name="Sun H."/>
            <person name="Tritt A."/>
            <person name="Yoshinaga Y."/>
            <person name="Zwiers L.-H."/>
            <person name="Turgeon B."/>
            <person name="Goodwin S."/>
            <person name="Spatafora J."/>
            <person name="Crous P."/>
            <person name="Grigoriev I."/>
        </authorList>
    </citation>
    <scope>NUCLEOTIDE SEQUENCE</scope>
    <source>
        <strain evidence="2">CBS 113818</strain>
    </source>
</reference>
<evidence type="ECO:0000256" key="1">
    <source>
        <dbReference type="SAM" id="MobiDB-lite"/>
    </source>
</evidence>
<evidence type="ECO:0000313" key="2">
    <source>
        <dbReference type="EMBL" id="KAF2823069.1"/>
    </source>
</evidence>
<organism evidence="2 3">
    <name type="scientific">Ophiobolus disseminans</name>
    <dbReference type="NCBI Taxonomy" id="1469910"/>
    <lineage>
        <taxon>Eukaryota</taxon>
        <taxon>Fungi</taxon>
        <taxon>Dikarya</taxon>
        <taxon>Ascomycota</taxon>
        <taxon>Pezizomycotina</taxon>
        <taxon>Dothideomycetes</taxon>
        <taxon>Pleosporomycetidae</taxon>
        <taxon>Pleosporales</taxon>
        <taxon>Pleosporineae</taxon>
        <taxon>Phaeosphaeriaceae</taxon>
        <taxon>Ophiobolus</taxon>
    </lineage>
</organism>
<keyword evidence="3" id="KW-1185">Reference proteome</keyword>
<dbReference type="EMBL" id="MU006233">
    <property type="protein sequence ID" value="KAF2823069.1"/>
    <property type="molecule type" value="Genomic_DNA"/>
</dbReference>
<name>A0A6A6ZR24_9PLEO</name>
<sequence>MAQAWAQEEPSQRAIGVQTLLKRLASTLGWHARGAEWPGTRDDLHRASSQDLAKCPRSNIDEDKLQSERKKRTVGRAASAMSGHYARALWLDGWPSLSDNLGDAAAPGQASVYASHARQRQHSTRRSQVRSERCQTTATVLPSLLSSRRRNPINPVPWMGRGATTQGDSFQPAETRPAYGAICAAAVVACHAKQVETALRVTGLGAARPAGQSGPTHASSMRTVTASSSKVVSTCPLQTAGNSPRSARRSKRQTNCSHPIRPGKLGHSHSHPILRIFVLCRRRGHEPWPPRYLAPVQPLTASAGGCQSILFNIDGASRLQCQVSLECPVAQRHGVQSCTKGEIVGPSDVHSVTAVCEFAH</sequence>
<evidence type="ECO:0000313" key="3">
    <source>
        <dbReference type="Proteomes" id="UP000799424"/>
    </source>
</evidence>
<gene>
    <name evidence="2" type="ORF">CC86DRAFT_458155</name>
</gene>
<feature type="compositionally biased region" description="Polar residues" evidence="1">
    <location>
        <begin position="235"/>
        <end position="245"/>
    </location>
</feature>
<proteinExistence type="predicted"/>
<accession>A0A6A6ZR24</accession>
<dbReference type="AlphaFoldDB" id="A0A6A6ZR24"/>
<feature type="region of interest" description="Disordered" evidence="1">
    <location>
        <begin position="235"/>
        <end position="267"/>
    </location>
</feature>
<protein>
    <submittedName>
        <fullName evidence="2">Uncharacterized protein</fullName>
    </submittedName>
</protein>